<evidence type="ECO:0000259" key="10">
    <source>
        <dbReference type="PROSITE" id="PS50014"/>
    </source>
</evidence>
<feature type="compositionally biased region" description="Basic and acidic residues" evidence="9">
    <location>
        <begin position="279"/>
        <end position="290"/>
    </location>
</feature>
<comment type="caution">
    <text evidence="11">The sequence shown here is derived from an EMBL/GenBank/DDBJ whole genome shotgun (WGS) entry which is preliminary data.</text>
</comment>
<dbReference type="PRINTS" id="PR00503">
    <property type="entry name" value="BROMODOMAIN"/>
</dbReference>
<keyword evidence="7" id="KW-0539">Nucleus</keyword>
<keyword evidence="12" id="KW-1185">Reference proteome</keyword>
<evidence type="ECO:0000256" key="6">
    <source>
        <dbReference type="ARBA" id="ARBA00023163"/>
    </source>
</evidence>
<dbReference type="Proteomes" id="UP000013776">
    <property type="component" value="Unassembled WGS sequence"/>
</dbReference>
<dbReference type="InterPro" id="IPR037382">
    <property type="entry name" value="Rsc/polybromo"/>
</dbReference>
<protein>
    <recommendedName>
        <fullName evidence="10">Bromo domain-containing protein</fullName>
    </recommendedName>
</protein>
<evidence type="ECO:0000256" key="7">
    <source>
        <dbReference type="ARBA" id="ARBA00023242"/>
    </source>
</evidence>
<dbReference type="OrthoDB" id="1742084at2759"/>
<evidence type="ECO:0000256" key="4">
    <source>
        <dbReference type="ARBA" id="ARBA00023015"/>
    </source>
</evidence>
<dbReference type="InterPro" id="IPR018359">
    <property type="entry name" value="Bromodomain_CS"/>
</dbReference>
<evidence type="ECO:0000256" key="5">
    <source>
        <dbReference type="ARBA" id="ARBA00023117"/>
    </source>
</evidence>
<dbReference type="SMART" id="SM00297">
    <property type="entry name" value="BROMO"/>
    <property type="match status" value="2"/>
</dbReference>
<dbReference type="InterPro" id="IPR001487">
    <property type="entry name" value="Bromodomain"/>
</dbReference>
<evidence type="ECO:0000313" key="11">
    <source>
        <dbReference type="EMBL" id="CCG83779.1"/>
    </source>
</evidence>
<dbReference type="GO" id="GO:0003682">
    <property type="term" value="F:chromatin binding"/>
    <property type="evidence" value="ECO:0007669"/>
    <property type="project" value="TreeGrafter"/>
</dbReference>
<evidence type="ECO:0000256" key="1">
    <source>
        <dbReference type="ARBA" id="ARBA00004123"/>
    </source>
</evidence>
<name>R4XKD2_TAPDE</name>
<dbReference type="eggNOG" id="KOG1827">
    <property type="taxonomic scope" value="Eukaryota"/>
</dbReference>
<dbReference type="PROSITE" id="PS00633">
    <property type="entry name" value="BROMODOMAIN_1"/>
    <property type="match status" value="1"/>
</dbReference>
<keyword evidence="2" id="KW-0677">Repeat</keyword>
<evidence type="ECO:0000256" key="3">
    <source>
        <dbReference type="ARBA" id="ARBA00022853"/>
    </source>
</evidence>
<proteinExistence type="predicted"/>
<dbReference type="Pfam" id="PF22994">
    <property type="entry name" value="RSC4_Ig_like"/>
    <property type="match status" value="1"/>
</dbReference>
<feature type="domain" description="Bromo" evidence="10">
    <location>
        <begin position="48"/>
        <end position="118"/>
    </location>
</feature>
<evidence type="ECO:0000256" key="2">
    <source>
        <dbReference type="ARBA" id="ARBA00022737"/>
    </source>
</evidence>
<feature type="region of interest" description="Disordered" evidence="9">
    <location>
        <begin position="335"/>
        <end position="387"/>
    </location>
</feature>
<dbReference type="GO" id="GO:0006368">
    <property type="term" value="P:transcription elongation by RNA polymerase II"/>
    <property type="evidence" value="ECO:0007669"/>
    <property type="project" value="TreeGrafter"/>
</dbReference>
<gene>
    <name evidence="11" type="ORF">TAPDE_004101</name>
</gene>
<keyword evidence="5 8" id="KW-0103">Bromodomain</keyword>
<dbReference type="GO" id="GO:0016586">
    <property type="term" value="C:RSC-type complex"/>
    <property type="evidence" value="ECO:0007669"/>
    <property type="project" value="InterPro"/>
</dbReference>
<keyword evidence="4" id="KW-0805">Transcription regulation</keyword>
<dbReference type="SUPFAM" id="SSF47370">
    <property type="entry name" value="Bromodomain"/>
    <property type="match status" value="2"/>
</dbReference>
<dbReference type="EMBL" id="CAHR02000177">
    <property type="protein sequence ID" value="CCG83779.1"/>
    <property type="molecule type" value="Genomic_DNA"/>
</dbReference>
<dbReference type="InterPro" id="IPR036427">
    <property type="entry name" value="Bromodomain-like_sf"/>
</dbReference>
<reference evidence="11 12" key="1">
    <citation type="journal article" date="2013" name="MBio">
        <title>Genome sequencing of the plant pathogen Taphrina deformans, the causal agent of peach leaf curl.</title>
        <authorList>
            <person name="Cisse O.H."/>
            <person name="Almeida J.M.G.C.F."/>
            <person name="Fonseca A."/>
            <person name="Kumar A.A."/>
            <person name="Salojaervi J."/>
            <person name="Overmyer K."/>
            <person name="Hauser P.M."/>
            <person name="Pagni M."/>
        </authorList>
    </citation>
    <scope>NUCLEOTIDE SEQUENCE [LARGE SCALE GENOMIC DNA]</scope>
    <source>
        <strain evidence="12">PYCC 5710 / ATCC 11124 / CBS 356.35 / IMI 108563 / JCM 9778 / NBRC 8474</strain>
    </source>
</reference>
<dbReference type="VEuPathDB" id="FungiDB:TAPDE_004101"/>
<dbReference type="AlphaFoldDB" id="R4XKD2"/>
<dbReference type="GO" id="GO:0040029">
    <property type="term" value="P:epigenetic regulation of gene expression"/>
    <property type="evidence" value="ECO:0007669"/>
    <property type="project" value="UniProtKB-ARBA"/>
</dbReference>
<organism evidence="11 12">
    <name type="scientific">Taphrina deformans (strain PYCC 5710 / ATCC 11124 / CBS 356.35 / IMI 108563 / JCM 9778 / NBRC 8474)</name>
    <name type="common">Peach leaf curl fungus</name>
    <name type="synonym">Lalaria deformans</name>
    <dbReference type="NCBI Taxonomy" id="1097556"/>
    <lineage>
        <taxon>Eukaryota</taxon>
        <taxon>Fungi</taxon>
        <taxon>Dikarya</taxon>
        <taxon>Ascomycota</taxon>
        <taxon>Taphrinomycotina</taxon>
        <taxon>Taphrinomycetes</taxon>
        <taxon>Taphrinales</taxon>
        <taxon>Taphrinaceae</taxon>
        <taxon>Taphrina</taxon>
    </lineage>
</organism>
<keyword evidence="3" id="KW-0156">Chromatin regulator</keyword>
<dbReference type="PANTHER" id="PTHR16062">
    <property type="entry name" value="SWI/SNF-RELATED"/>
    <property type="match status" value="1"/>
</dbReference>
<dbReference type="Pfam" id="PF00439">
    <property type="entry name" value="Bromodomain"/>
    <property type="match status" value="2"/>
</dbReference>
<dbReference type="Gene3D" id="1.20.920.10">
    <property type="entry name" value="Bromodomain-like"/>
    <property type="match status" value="2"/>
</dbReference>
<evidence type="ECO:0000256" key="8">
    <source>
        <dbReference type="PROSITE-ProRule" id="PRU00035"/>
    </source>
</evidence>
<feature type="region of interest" description="Disordered" evidence="9">
    <location>
        <begin position="279"/>
        <end position="306"/>
    </location>
</feature>
<dbReference type="STRING" id="1097556.R4XKD2"/>
<dbReference type="PANTHER" id="PTHR16062:SF19">
    <property type="entry name" value="PROTEIN POLYBROMO-1"/>
    <property type="match status" value="1"/>
</dbReference>
<feature type="region of interest" description="Disordered" evidence="9">
    <location>
        <begin position="1"/>
        <end position="32"/>
    </location>
</feature>
<feature type="domain" description="Bromo" evidence="10">
    <location>
        <begin position="178"/>
        <end position="248"/>
    </location>
</feature>
<evidence type="ECO:0000313" key="12">
    <source>
        <dbReference type="Proteomes" id="UP000013776"/>
    </source>
</evidence>
<sequence length="584" mass="64560">MFKRSSGTLGRVDSPATRKKQKTSNGDSVQEEGRELLKAIDKLADKKTQRAISSEFQRLPSKKLYPDYYKLIKKPIALDVIQDNLDDGEYVTLDLLREDLLQMCNNAKRYNQKGSILYSDAAQIARLVKNWSNDAGKYSEDSDIEELTKEIANRSYRTMLNQHIKGILKELKEVKDRKGRKYIDIFIELPDRKLYPDYYTTITNPMSITSLEIRMKKNPYMKLEKFNEHMDLIWQNAYTYNDPKSFVAQDAKHLQKAVNKLIEEARPRIAADEQELIEQAKEQGKSEARTHKVNGKNADAAPSTGSFKIKLGLRQPSATPTHSPIPKVKLNLGGHKAALSGNRPSPVSSPALRKSVTPAPTPGPSTPQPELKVEKEDTPPSVKTVGQADETPLAKPVVKPSEVKAPATPLPVTPTVLPTPPPLPPAPVVIPLIQYANTGAPLVQFLSLCASQIQPPTILHIPSVVGRANFVYSWTLPMAASALTVSPNLNPSLLDGTRGYSLTINLNGRKVSASRQATGQTVLKNSIWDFRLSSGMNCIECITEAAEPLPLTGQPQDTSANAVDKVLVSESKTRERIVILALLR</sequence>
<keyword evidence="6" id="KW-0804">Transcription</keyword>
<evidence type="ECO:0000256" key="9">
    <source>
        <dbReference type="SAM" id="MobiDB-lite"/>
    </source>
</evidence>
<accession>R4XKD2</accession>
<dbReference type="CDD" id="cd04369">
    <property type="entry name" value="Bromodomain"/>
    <property type="match status" value="2"/>
</dbReference>
<dbReference type="PROSITE" id="PS50014">
    <property type="entry name" value="BROMODOMAIN_2"/>
    <property type="match status" value="2"/>
</dbReference>
<comment type="subcellular location">
    <subcellularLocation>
        <location evidence="1">Nucleus</location>
    </subcellularLocation>
</comment>
<dbReference type="InterPro" id="IPR054551">
    <property type="entry name" value="RSC4_Ig-like"/>
</dbReference>
<dbReference type="PRINTS" id="PR01217">
    <property type="entry name" value="PRICHEXTENSN"/>
</dbReference>